<evidence type="ECO:0000313" key="4">
    <source>
        <dbReference type="Proteomes" id="UP000325273"/>
    </source>
</evidence>
<dbReference type="Proteomes" id="UP000325273">
    <property type="component" value="Unassembled WGS sequence"/>
</dbReference>
<comment type="caution">
    <text evidence="3">The sequence shown here is derived from an EMBL/GenBank/DDBJ whole genome shotgun (WGS) entry which is preliminary data.</text>
</comment>
<dbReference type="AlphaFoldDB" id="A0A5B0G2C4"/>
<feature type="chain" id="PRO_5022900942" evidence="2">
    <location>
        <begin position="27"/>
        <end position="283"/>
    </location>
</feature>
<dbReference type="SUPFAM" id="SSF89392">
    <property type="entry name" value="Prokaryotic lipoproteins and lipoprotein localization factors"/>
    <property type="match status" value="1"/>
</dbReference>
<organism evidence="3 4">
    <name type="scientific">Paraburkholderia panacisoli</name>
    <dbReference type="NCBI Taxonomy" id="2603818"/>
    <lineage>
        <taxon>Bacteria</taxon>
        <taxon>Pseudomonadati</taxon>
        <taxon>Pseudomonadota</taxon>
        <taxon>Betaproteobacteria</taxon>
        <taxon>Burkholderiales</taxon>
        <taxon>Burkholderiaceae</taxon>
        <taxon>Paraburkholderia</taxon>
    </lineage>
</organism>
<accession>A0A5B0G2C4</accession>
<reference evidence="3 4" key="1">
    <citation type="submission" date="2019-08" db="EMBL/GenBank/DDBJ databases">
        <title>Paraburkholderia sp. DCY113.</title>
        <authorList>
            <person name="Kang J."/>
        </authorList>
    </citation>
    <scope>NUCLEOTIDE SEQUENCE [LARGE SCALE GENOMIC DNA]</scope>
    <source>
        <strain evidence="3 4">DCY113</strain>
    </source>
</reference>
<protein>
    <submittedName>
        <fullName evidence="3">DUF2092 domain-containing protein</fullName>
    </submittedName>
</protein>
<feature type="signal peptide" evidence="2">
    <location>
        <begin position="1"/>
        <end position="26"/>
    </location>
</feature>
<keyword evidence="4" id="KW-1185">Reference proteome</keyword>
<dbReference type="Gene3D" id="2.50.20.10">
    <property type="entry name" value="Lipoprotein localisation LolA/LolB/LppX"/>
    <property type="match status" value="1"/>
</dbReference>
<evidence type="ECO:0000256" key="1">
    <source>
        <dbReference type="ARBA" id="ARBA00022729"/>
    </source>
</evidence>
<name>A0A5B0G2C4_9BURK</name>
<evidence type="ECO:0000256" key="2">
    <source>
        <dbReference type="SAM" id="SignalP"/>
    </source>
</evidence>
<keyword evidence="1 2" id="KW-0732">Signal</keyword>
<dbReference type="InterPro" id="IPR029046">
    <property type="entry name" value="LolA/LolB/LppX"/>
</dbReference>
<sequence length="283" mass="30903">MTFPTRRSVASLTLCMLLLSVFDATAQQAQPPLSASDVQAPQIELGLRFEVEPHALDLLRAMSSRLAAAKTMMFTATTTYESPDRTGQPLAYTTLSRVTLQRPNKLRVLTPYDGAPSEFYYDGSVMTAFSPEANVAAVSDAPPTIDAMLKAAYDSAAIYFPFTDLIVADPYRDMTDGLRLAFVVGQSKVVGHTTTDIIVLATDTLQVQMWIGATDHLPRMVRATFFDEPGNYRHVVELSDWQLDPPLSPDIFVAARAAKARRMLFAAPDSILPEAQAPGEATP</sequence>
<gene>
    <name evidence="3" type="ORF">FVF58_49600</name>
</gene>
<proteinExistence type="predicted"/>
<dbReference type="InterPro" id="IPR019207">
    <property type="entry name" value="DUF2092"/>
</dbReference>
<evidence type="ECO:0000313" key="3">
    <source>
        <dbReference type="EMBL" id="KAA0997382.1"/>
    </source>
</evidence>
<dbReference type="Pfam" id="PF09865">
    <property type="entry name" value="DUF2092"/>
    <property type="match status" value="1"/>
</dbReference>
<dbReference type="EMBL" id="VTUZ01000090">
    <property type="protein sequence ID" value="KAA0997382.1"/>
    <property type="molecule type" value="Genomic_DNA"/>
</dbReference>